<proteinExistence type="predicted"/>
<dbReference type="SUPFAM" id="SSF47473">
    <property type="entry name" value="EF-hand"/>
    <property type="match status" value="1"/>
</dbReference>
<dbReference type="InterPro" id="IPR011992">
    <property type="entry name" value="EF-hand-dom_pair"/>
</dbReference>
<dbReference type="Gene3D" id="1.10.238.10">
    <property type="entry name" value="EF-hand"/>
    <property type="match status" value="1"/>
</dbReference>
<dbReference type="AlphaFoldDB" id="D6PJB8"/>
<sequence>MKGKIPEKYWAEDMWPKMEELFEKWHIDRSKGLDLFLAFCAMDADAGGTVDLEECFAYLGGKRTKFTERIWHSEPKINEDGEWEDGLNFEEFAVVCWNYCTIAPPHLAKTVFEIFDLDQAGELERADIEAMYRMLYDCDEHDEYYVNQLPFGDEDRINKERFAAYVGSNRHIIQPCLDYQRRLRGKFGGFILWETLAGHRKRQFLVYDEKSATMEEAIIAIVKAEDPNRKMRKMEADRALAEAKAAAEAEANAAEEELRAIERAKDEEARKAEMSSEDRFMKLHWMALDTLRDKFEQTEYVVDDAWSRHEAKQDLYDTLDRFKDASDEYWAVKDEAELELQKGTEDDHWARYGDLMKTSEGRQEREFTIYEHALKTKLTNLEEVRMAKSKHGIVPAKTTLENDIDIAIGEIEKKKQRIIQNRILIAAGALKSKVKAAQIRPVDFKDEKKLVKKFSNKVEMQAAEEEAKQEIFEATKAKTIAGAEDFMRKRKAARDLDLKRVEFELATTYGSRITRWEYCWDRENEKSVYVNLDTLECIHQKTAICEKCDVIYDQSDKKCKGCDSFRSAKNQMLYRPLGYKDIRID</sequence>
<evidence type="ECO:0000256" key="1">
    <source>
        <dbReference type="SAM" id="Coils"/>
    </source>
</evidence>
<name>D6PJB8_9ZZZZ</name>
<organism evidence="2">
    <name type="scientific">uncultured organism MedDCM-OCT-S08-C998</name>
    <dbReference type="NCBI Taxonomy" id="743643"/>
    <lineage>
        <taxon>unclassified sequences</taxon>
        <taxon>environmental samples</taxon>
    </lineage>
</organism>
<reference evidence="2" key="1">
    <citation type="journal article" date="2010" name="ISME J.">
        <title>Metagenome of the Mediterranean deep chlorophyll maximum studied by direct and fosmid library 454 pyrosequencing.</title>
        <authorList>
            <person name="Ghai R."/>
            <person name="Martin-Cuadrado A.B."/>
            <person name="Molto A.G."/>
            <person name="Heredia I.G."/>
            <person name="Cabrera R."/>
            <person name="Martin J."/>
            <person name="Verdu M."/>
            <person name="Deschamps P."/>
            <person name="Moreira D."/>
            <person name="Lopez-Garcia P."/>
            <person name="Mira A."/>
            <person name="Rodriguez-Valera F."/>
        </authorList>
    </citation>
    <scope>NUCLEOTIDE SEQUENCE</scope>
</reference>
<evidence type="ECO:0000313" key="2">
    <source>
        <dbReference type="EMBL" id="ADD95819.1"/>
    </source>
</evidence>
<feature type="coiled-coil region" evidence="1">
    <location>
        <begin position="237"/>
        <end position="271"/>
    </location>
</feature>
<accession>D6PJB8</accession>
<protein>
    <submittedName>
        <fullName evidence="2">Uncharacterized protein</fullName>
    </submittedName>
</protein>
<keyword evidence="1" id="KW-0175">Coiled coil</keyword>
<dbReference type="EMBL" id="GU943101">
    <property type="protein sequence ID" value="ADD95819.1"/>
    <property type="molecule type" value="Genomic_DNA"/>
</dbReference>